<dbReference type="STRING" id="1424294.Gferi_22930"/>
<reference evidence="1 2" key="1">
    <citation type="submission" date="2016-09" db="EMBL/GenBank/DDBJ databases">
        <title>Genomic analysis reveals versatility of anaerobic energy metabolism of Geosporobacter ferrireducens IRF9 of phylum Firmicutes.</title>
        <authorList>
            <person name="Kim S.-J."/>
        </authorList>
    </citation>
    <scope>NUCLEOTIDE SEQUENCE [LARGE SCALE GENOMIC DNA]</scope>
    <source>
        <strain evidence="1 2">IRF9</strain>
    </source>
</reference>
<evidence type="ECO:0000313" key="1">
    <source>
        <dbReference type="EMBL" id="AOT72142.1"/>
    </source>
</evidence>
<protein>
    <recommendedName>
        <fullName evidence="3">DUF4846 domain-containing protein</fullName>
    </recommendedName>
</protein>
<dbReference type="InterPro" id="IPR032315">
    <property type="entry name" value="DUF4846"/>
</dbReference>
<name>A0A1D8GMT2_9FIRM</name>
<evidence type="ECO:0008006" key="3">
    <source>
        <dbReference type="Google" id="ProtNLM"/>
    </source>
</evidence>
<accession>A0A1D8GMT2</accession>
<evidence type="ECO:0000313" key="2">
    <source>
        <dbReference type="Proteomes" id="UP000095743"/>
    </source>
</evidence>
<dbReference type="RefSeq" id="WP_069980457.1">
    <property type="nucleotide sequence ID" value="NZ_CP017269.1"/>
</dbReference>
<dbReference type="OrthoDB" id="5511471at2"/>
<organism evidence="1 2">
    <name type="scientific">Geosporobacter ferrireducens</name>
    <dbReference type="NCBI Taxonomy" id="1424294"/>
    <lineage>
        <taxon>Bacteria</taxon>
        <taxon>Bacillati</taxon>
        <taxon>Bacillota</taxon>
        <taxon>Clostridia</taxon>
        <taxon>Peptostreptococcales</taxon>
        <taxon>Thermotaleaceae</taxon>
        <taxon>Geosporobacter</taxon>
    </lineage>
</organism>
<proteinExistence type="predicted"/>
<dbReference type="EMBL" id="CP017269">
    <property type="protein sequence ID" value="AOT72142.1"/>
    <property type="molecule type" value="Genomic_DNA"/>
</dbReference>
<dbReference type="Pfam" id="PF16138">
    <property type="entry name" value="DUF4846"/>
    <property type="match status" value="1"/>
</dbReference>
<keyword evidence="2" id="KW-1185">Reference proteome</keyword>
<gene>
    <name evidence="1" type="ORF">Gferi_22930</name>
</gene>
<dbReference type="Proteomes" id="UP000095743">
    <property type="component" value="Chromosome"/>
</dbReference>
<dbReference type="AlphaFoldDB" id="A0A1D8GMT2"/>
<dbReference type="KEGG" id="gfe:Gferi_22930"/>
<sequence>MKRRLSIVLIPVLCLISMIAYQKWNTPEIEINDMPAEIIASDSNASTMEKDILILPEGERIQERFVPPGSYKRTVIPDDSFESYLRELPLKPHGSFVHYYDGTIKRRSNVYDAVVDMDIGERDLQQCADAIMRLRAEYLYGQGRYDEILFHLTNGFPVDYQKWRNGYRIALDGNRTYWVKKTNASDSYQDFRKYLNLVFAYAGTLSLSKELEPITLSEMQIGDVFIQGGSPGHAVIVVDMAEHNETGRRIFLLAQSYMPAQEIQILKNPMDEEISPWYTADFEGPLQTPEWTFYSRDLKRFPN</sequence>